<dbReference type="EMBL" id="JAGGOB010000005">
    <property type="protein sequence ID" value="MBT2327476.1"/>
    <property type="molecule type" value="Genomic_DNA"/>
</dbReference>
<dbReference type="Proteomes" id="UP000692896">
    <property type="component" value="Unassembled WGS sequence"/>
</dbReference>
<dbReference type="PANTHER" id="PTHR47495:SF2">
    <property type="entry name" value="ALDEHYDE DEHYDROGENASE"/>
    <property type="match status" value="1"/>
</dbReference>
<keyword evidence="1" id="KW-0812">Transmembrane</keyword>
<dbReference type="Gene3D" id="3.30.365.10">
    <property type="entry name" value="Aldehyde oxidase/xanthine dehydrogenase, molybdopterin binding domain"/>
    <property type="match status" value="4"/>
</dbReference>
<evidence type="ECO:0000259" key="2">
    <source>
        <dbReference type="SMART" id="SM01008"/>
    </source>
</evidence>
<keyword evidence="1" id="KW-0472">Membrane</keyword>
<dbReference type="PROSITE" id="PS51318">
    <property type="entry name" value="TAT"/>
    <property type="match status" value="1"/>
</dbReference>
<dbReference type="InterPro" id="IPR052516">
    <property type="entry name" value="N-heterocyclic_Hydroxylase"/>
</dbReference>
<dbReference type="PIRSF" id="PIRSF036389">
    <property type="entry name" value="IOR_B"/>
    <property type="match status" value="1"/>
</dbReference>
<name>A0A944HAX0_PSEFL</name>
<dbReference type="GO" id="GO:0016491">
    <property type="term" value="F:oxidoreductase activity"/>
    <property type="evidence" value="ECO:0007669"/>
    <property type="project" value="InterPro"/>
</dbReference>
<evidence type="ECO:0000256" key="1">
    <source>
        <dbReference type="SAM" id="Phobius"/>
    </source>
</evidence>
<dbReference type="PANTHER" id="PTHR47495">
    <property type="entry name" value="ALDEHYDE DEHYDROGENASE"/>
    <property type="match status" value="1"/>
</dbReference>
<feature type="transmembrane region" description="Helical" evidence="1">
    <location>
        <begin position="12"/>
        <end position="32"/>
    </location>
</feature>
<dbReference type="InterPro" id="IPR012368">
    <property type="entry name" value="OxRdtase_Mopterin-bd_su_IorB"/>
</dbReference>
<dbReference type="SMART" id="SM01008">
    <property type="entry name" value="Ald_Xan_dh_C"/>
    <property type="match status" value="1"/>
</dbReference>
<dbReference type="InterPro" id="IPR000674">
    <property type="entry name" value="Ald_Oxase/Xan_DH_a/b"/>
</dbReference>
<protein>
    <submittedName>
        <fullName evidence="3">Xanthine dehydrogenase family protein molybdopterin-binding subunit</fullName>
    </submittedName>
</protein>
<dbReference type="InterPro" id="IPR006311">
    <property type="entry name" value="TAT_signal"/>
</dbReference>
<accession>A0A944HAX0</accession>
<reference evidence="3" key="1">
    <citation type="submission" date="2021-03" db="EMBL/GenBank/DDBJ databases">
        <title>Genomic analysis provides insights into the functional capacity of soil bacteria communities inhabiting an altitudinal gradient in the Atacama Desert.</title>
        <authorList>
            <person name="Gonzalez M."/>
            <person name="Maldonado J."/>
            <person name="Maza F."/>
            <person name="Hodar C."/>
            <person name="Cortes M."/>
            <person name="Palma R."/>
            <person name="Andreani C."/>
            <person name="Gaete A."/>
            <person name="Vasquez-Dean J."/>
            <person name="Acuna V."/>
            <person name="Aguado M."/>
            <person name="Mandakovic D."/>
            <person name="Latorre M."/>
            <person name="Orellana A."/>
            <person name="Gutierrez R."/>
            <person name="Montecino M."/>
            <person name="Allende M."/>
            <person name="Maass A."/>
            <person name="Cambiazo V."/>
        </authorList>
    </citation>
    <scope>NUCLEOTIDE SEQUENCE</scope>
    <source>
        <strain evidence="3">ISL-25</strain>
    </source>
</reference>
<proteinExistence type="predicted"/>
<gene>
    <name evidence="3" type="ORF">J7E47_01925</name>
</gene>
<sequence>MNAVIVSSRRSFLKSGAVLGSGLIVGFTVPAGKRLMAQDLESAEFAPNAFLRIAPDDSITILLAHAEMGQGVWTTLPLLIAEELDADWSTLKVEHAPAAAVYASPQRGFQATVGSSSIREEFERYRRAGAMARALLIQAAAIRLGLPPSSLRTEHGEVIAGNTRLRYGELAEQAATLPVPGPATLALKDPAAWTLIGKGTLRLDSPEKISGRAKYGIDIQFDGLLCAVVARAPMLGGRVRAFDATQARALPGVRHVVQVPSGIAVVADHYWAAKRGRDALQVQWEAASGTVILDSDQQRQDLTALTQTPGPVVTQRGEVEPAQKTAQKIIEMTYTVPYLAHATMEPLNCTVKLSDDGCDIWVGSQMQTFNQRTAAKITGLAPEQIRIHTTFLGGGFGRRAVQDFIAEAVEVAKAVNVPVKTLWSREDDMQGGYYRSAFAQHLRVALGADGRPVAWSQTAAGQSIFPDAPGIHPTSVEGMSDSPYILRSPAYRVEAHAPRSNIPVWYWRSVGHSHNAFVMESAVDELAHAAGQDPLAYRRLLLESDPRHLGVLNLAAERFGWGRTPAPGRGHGLAVHQSFGSYCAQAVEISLEGGNIRVHRVVCAIDCGIPVNPDNIKAQMESAIVFGLSAALFGQMSIREGRVQQSNFHDYRVLRINEMPQIEAHVLPSTESPGGVGEPATPPIAAAVANAVFALTGQRLRDLPLRPSSSA</sequence>
<dbReference type="InterPro" id="IPR037165">
    <property type="entry name" value="AldOxase/xan_DH_Mopterin-bd_sf"/>
</dbReference>
<dbReference type="InterPro" id="IPR008274">
    <property type="entry name" value="AldOxase/xan_DH_MoCoBD1"/>
</dbReference>
<feature type="domain" description="Aldehyde oxidase/xanthine dehydrogenase a/b hammerhead" evidence="2">
    <location>
        <begin position="210"/>
        <end position="288"/>
    </location>
</feature>
<dbReference type="Pfam" id="PF20256">
    <property type="entry name" value="MoCoBD_2"/>
    <property type="match status" value="2"/>
</dbReference>
<dbReference type="RefSeq" id="WP_214911993.1">
    <property type="nucleotide sequence ID" value="NZ_JAGGNX010000014.1"/>
</dbReference>
<comment type="caution">
    <text evidence="3">The sequence shown here is derived from an EMBL/GenBank/DDBJ whole genome shotgun (WGS) entry which is preliminary data.</text>
</comment>
<evidence type="ECO:0000313" key="3">
    <source>
        <dbReference type="EMBL" id="MBT2327476.1"/>
    </source>
</evidence>
<keyword evidence="1" id="KW-1133">Transmembrane helix</keyword>
<organism evidence="3 4">
    <name type="scientific">Pseudomonas fluorescens</name>
    <dbReference type="NCBI Taxonomy" id="294"/>
    <lineage>
        <taxon>Bacteria</taxon>
        <taxon>Pseudomonadati</taxon>
        <taxon>Pseudomonadota</taxon>
        <taxon>Gammaproteobacteria</taxon>
        <taxon>Pseudomonadales</taxon>
        <taxon>Pseudomonadaceae</taxon>
        <taxon>Pseudomonas</taxon>
    </lineage>
</organism>
<dbReference type="SUPFAM" id="SSF56003">
    <property type="entry name" value="Molybdenum cofactor-binding domain"/>
    <property type="match status" value="2"/>
</dbReference>
<dbReference type="Gene3D" id="3.90.1170.50">
    <property type="entry name" value="Aldehyde oxidase/xanthine dehydrogenase, a/b hammerhead"/>
    <property type="match status" value="1"/>
</dbReference>
<evidence type="ECO:0000313" key="4">
    <source>
        <dbReference type="Proteomes" id="UP000692896"/>
    </source>
</evidence>
<dbReference type="InterPro" id="IPR046867">
    <property type="entry name" value="AldOxase/xan_DH_MoCoBD2"/>
</dbReference>
<dbReference type="AlphaFoldDB" id="A0A944HAX0"/>
<dbReference type="Pfam" id="PF02738">
    <property type="entry name" value="MoCoBD_1"/>
    <property type="match status" value="1"/>
</dbReference>